<reference evidence="3" key="2">
    <citation type="submission" date="2025-08" db="UniProtKB">
        <authorList>
            <consortium name="RefSeq"/>
        </authorList>
    </citation>
    <scope>IDENTIFICATION</scope>
    <source>
        <tissue evidence="3">Tongue muscle</tissue>
    </source>
</reference>
<protein>
    <submittedName>
        <fullName evidence="3">Secretory calcium-binding phosphoprotein proline-glutamine rich 1 isoform X1</fullName>
    </submittedName>
</protein>
<evidence type="ECO:0000313" key="3">
    <source>
        <dbReference type="RefSeq" id="XP_070314257.1"/>
    </source>
</evidence>
<feature type="chain" id="PRO_5047433088" evidence="1">
    <location>
        <begin position="16"/>
        <end position="126"/>
    </location>
</feature>
<dbReference type="GeneID" id="139032029"/>
<accession>A0ABM4HFB0</accession>
<organism evidence="2 3">
    <name type="scientific">Odocoileus virginianus</name>
    <name type="common">White-tailed deer</name>
    <dbReference type="NCBI Taxonomy" id="9874"/>
    <lineage>
        <taxon>Eukaryota</taxon>
        <taxon>Metazoa</taxon>
        <taxon>Chordata</taxon>
        <taxon>Craniata</taxon>
        <taxon>Vertebrata</taxon>
        <taxon>Euteleostomi</taxon>
        <taxon>Mammalia</taxon>
        <taxon>Eutheria</taxon>
        <taxon>Laurasiatheria</taxon>
        <taxon>Artiodactyla</taxon>
        <taxon>Ruminantia</taxon>
        <taxon>Pecora</taxon>
        <taxon>Cervidae</taxon>
        <taxon>Odocoileinae</taxon>
        <taxon>Odocoileus</taxon>
    </lineage>
</organism>
<reference evidence="2" key="1">
    <citation type="journal article" date="2022" name="J. Hered.">
        <title>A De Novo Chromosome-Level Genome Assembly of the White-Tailed Deer, Odocoileus Virginianus.</title>
        <authorList>
            <person name="London E.W."/>
            <person name="Roca A.L."/>
            <person name="Novakofski J.E."/>
            <person name="Mateus-Pinilla N.E."/>
        </authorList>
    </citation>
    <scope>NUCLEOTIDE SEQUENCE [LARGE SCALE GENOMIC DNA]</scope>
</reference>
<keyword evidence="2" id="KW-1185">Reference proteome</keyword>
<proteinExistence type="predicted"/>
<feature type="signal peptide" evidence="1">
    <location>
        <begin position="1"/>
        <end position="15"/>
    </location>
</feature>
<dbReference type="Proteomes" id="UP001652640">
    <property type="component" value="Chromosome 29"/>
</dbReference>
<sequence length="126" mass="14154">MKCLLLAGLLITATALPIPLEQSGGSSSAQRFNFYPPQGAPFFPQIPFPPPVQLPLIPIPLPFPFPNNPNQILTLNDLIAVNTALLIYKVCKKHYIQHLQQHITFKMSQFIIQITVFINPVHLEMK</sequence>
<evidence type="ECO:0000256" key="1">
    <source>
        <dbReference type="SAM" id="SignalP"/>
    </source>
</evidence>
<name>A0ABM4HFB0_ODOVR</name>
<gene>
    <name evidence="3" type="primary">SCPPPQ1</name>
</gene>
<keyword evidence="1" id="KW-0732">Signal</keyword>
<evidence type="ECO:0000313" key="2">
    <source>
        <dbReference type="Proteomes" id="UP001652640"/>
    </source>
</evidence>
<dbReference type="RefSeq" id="XP_070314257.1">
    <property type="nucleotide sequence ID" value="XM_070458156.1"/>
</dbReference>